<accession>A0ABT4LH15</accession>
<comment type="caution">
    <text evidence="1">The sequence shown here is derived from an EMBL/GenBank/DDBJ whole genome shotgun (WGS) entry which is preliminary data.</text>
</comment>
<proteinExistence type="predicted"/>
<evidence type="ECO:0000313" key="2">
    <source>
        <dbReference type="Proteomes" id="UP001069802"/>
    </source>
</evidence>
<organism evidence="1 2">
    <name type="scientific">Kiloniella laminariae</name>
    <dbReference type="NCBI Taxonomy" id="454162"/>
    <lineage>
        <taxon>Bacteria</taxon>
        <taxon>Pseudomonadati</taxon>
        <taxon>Pseudomonadota</taxon>
        <taxon>Alphaproteobacteria</taxon>
        <taxon>Rhodospirillales</taxon>
        <taxon>Kiloniellaceae</taxon>
        <taxon>Kiloniella</taxon>
    </lineage>
</organism>
<dbReference type="EMBL" id="JAPWGY010000002">
    <property type="protein sequence ID" value="MCZ4280393.1"/>
    <property type="molecule type" value="Genomic_DNA"/>
</dbReference>
<dbReference type="Proteomes" id="UP001069802">
    <property type="component" value="Unassembled WGS sequence"/>
</dbReference>
<dbReference type="RefSeq" id="WP_269422598.1">
    <property type="nucleotide sequence ID" value="NZ_JAPWGY010000002.1"/>
</dbReference>
<evidence type="ECO:0000313" key="1">
    <source>
        <dbReference type="EMBL" id="MCZ4280393.1"/>
    </source>
</evidence>
<sequence>MNGEKLPRVDKIICLAGWEPRFLEGVKKGLELTQAQECIIFYAEEFTNKSENNINELEEFCEKTNIKIVKNKLFYNSPLETKKIILSTFNQYKENDQILIDITTMTRELIWMILGTLTAKKINVNYIYWRPETTAHWTSKNSSRPRLVMGRAGVSEYGKPTLVAVTTGFDPSRLDQMVCYFEPEETILFLQEGHQFENHINNIKIYDGYRLGSTQAKQYSIDSYGPDHGLEVITTILSPYLETHNIVLSSFGPKPSALALHKFAQAHPDVALAYTPALEFNEDYSRGIGHCVWGQI</sequence>
<protein>
    <submittedName>
        <fullName evidence="1">Uncharacterized protein</fullName>
    </submittedName>
</protein>
<gene>
    <name evidence="1" type="ORF">O4H49_06370</name>
</gene>
<name>A0ABT4LH15_9PROT</name>
<reference evidence="1" key="1">
    <citation type="submission" date="2022-12" db="EMBL/GenBank/DDBJ databases">
        <title>Bacterial isolates from different developmental stages of Nematostella vectensis.</title>
        <authorList>
            <person name="Fraune S."/>
        </authorList>
    </citation>
    <scope>NUCLEOTIDE SEQUENCE</scope>
    <source>
        <strain evidence="1">G21630-S1</strain>
    </source>
</reference>
<keyword evidence="2" id="KW-1185">Reference proteome</keyword>